<dbReference type="PANTHER" id="PTHR43143">
    <property type="entry name" value="METALLOPHOSPHOESTERASE, CALCINEURIN SUPERFAMILY"/>
    <property type="match status" value="1"/>
</dbReference>
<organism evidence="3 4">
    <name type="scientific">Actinophytocola gossypii</name>
    <dbReference type="NCBI Taxonomy" id="2812003"/>
    <lineage>
        <taxon>Bacteria</taxon>
        <taxon>Bacillati</taxon>
        <taxon>Actinomycetota</taxon>
        <taxon>Actinomycetes</taxon>
        <taxon>Pseudonocardiales</taxon>
        <taxon>Pseudonocardiaceae</taxon>
    </lineage>
</organism>
<dbReference type="RefSeq" id="WP_260189668.1">
    <property type="nucleotide sequence ID" value="NZ_JAFFZE010000004.1"/>
</dbReference>
<sequence length="325" mass="35515">MISPYRRRALRAAAVMLSSALFCLPVTGAAAQPVDGVGAAHAELPDPSGYDAAIVWLPDTQYYSESYPGHFNAQTRWIVDNADTRKLVYATHTGDIVDDHLVDRQWQNASSSMGVLEAAGFPYGVAAGNHDVALFGAIFVDYRYFQRHFGADRFAGSPVYGESYQNNRQHYDLVDVAGTEVLVLHLAWAMRTGDFDWAAQVLTAHPNTPVIIAVHEYIDTNGAYSGQGGQIFTRLVQPHDNVVAVIAGHIHGTATNVKDLGGGRQVVEMLADYQSGPEGGSAYLRLLQFDLDQNKLIVDTYSPSLDESNYFGDKDDFTVNLDLTP</sequence>
<dbReference type="Pfam" id="PF00149">
    <property type="entry name" value="Metallophos"/>
    <property type="match status" value="1"/>
</dbReference>
<feature type="chain" id="PRO_5046467748" evidence="1">
    <location>
        <begin position="32"/>
        <end position="325"/>
    </location>
</feature>
<dbReference type="PANTHER" id="PTHR43143:SF5">
    <property type="entry name" value="SECRETED PROTEIN"/>
    <property type="match status" value="1"/>
</dbReference>
<accession>A0ABT2J3A8</accession>
<dbReference type="EMBL" id="JAFFZE010000004">
    <property type="protein sequence ID" value="MCT2582321.1"/>
    <property type="molecule type" value="Genomic_DNA"/>
</dbReference>
<name>A0ABT2J3A8_9PSEU</name>
<dbReference type="InterPro" id="IPR051918">
    <property type="entry name" value="STPP_CPPED1"/>
</dbReference>
<protein>
    <submittedName>
        <fullName evidence="3">Metallophosphoesterase</fullName>
    </submittedName>
</protein>
<feature type="signal peptide" evidence="1">
    <location>
        <begin position="1"/>
        <end position="31"/>
    </location>
</feature>
<comment type="caution">
    <text evidence="3">The sequence shown here is derived from an EMBL/GenBank/DDBJ whole genome shotgun (WGS) entry which is preliminary data.</text>
</comment>
<feature type="domain" description="Calcineurin-like phosphoesterase" evidence="2">
    <location>
        <begin position="57"/>
        <end position="251"/>
    </location>
</feature>
<dbReference type="InterPro" id="IPR029052">
    <property type="entry name" value="Metallo-depent_PP-like"/>
</dbReference>
<dbReference type="Proteomes" id="UP001156441">
    <property type="component" value="Unassembled WGS sequence"/>
</dbReference>
<evidence type="ECO:0000259" key="2">
    <source>
        <dbReference type="Pfam" id="PF00149"/>
    </source>
</evidence>
<evidence type="ECO:0000313" key="3">
    <source>
        <dbReference type="EMBL" id="MCT2582321.1"/>
    </source>
</evidence>
<keyword evidence="4" id="KW-1185">Reference proteome</keyword>
<reference evidence="3 4" key="1">
    <citation type="submission" date="2021-02" db="EMBL/GenBank/DDBJ databases">
        <title>Actinophytocola xerophila sp. nov., isolated from soil of cotton cropping field.</title>
        <authorList>
            <person name="Huang R."/>
            <person name="Chen X."/>
            <person name="Ge X."/>
            <person name="Liu W."/>
        </authorList>
    </citation>
    <scope>NUCLEOTIDE SEQUENCE [LARGE SCALE GENOMIC DNA]</scope>
    <source>
        <strain evidence="3 4">S1-96</strain>
    </source>
</reference>
<evidence type="ECO:0000256" key="1">
    <source>
        <dbReference type="SAM" id="SignalP"/>
    </source>
</evidence>
<keyword evidence="1" id="KW-0732">Signal</keyword>
<dbReference type="InterPro" id="IPR004843">
    <property type="entry name" value="Calcineurin-like_PHP"/>
</dbReference>
<proteinExistence type="predicted"/>
<evidence type="ECO:0000313" key="4">
    <source>
        <dbReference type="Proteomes" id="UP001156441"/>
    </source>
</evidence>
<dbReference type="SUPFAM" id="SSF56300">
    <property type="entry name" value="Metallo-dependent phosphatases"/>
    <property type="match status" value="1"/>
</dbReference>
<dbReference type="Gene3D" id="3.60.21.10">
    <property type="match status" value="1"/>
</dbReference>
<gene>
    <name evidence="3" type="ORF">JT362_04180</name>
</gene>